<evidence type="ECO:0000256" key="1">
    <source>
        <dbReference type="ARBA" id="ARBA00022679"/>
    </source>
</evidence>
<reference evidence="4 5" key="1">
    <citation type="submission" date="2019-09" db="EMBL/GenBank/DDBJ databases">
        <authorList>
            <person name="Khan S.A."/>
            <person name="Jeon C.O."/>
            <person name="Chun B.H."/>
            <person name="Jeong S.E."/>
        </authorList>
    </citation>
    <scope>NUCLEOTIDE SEQUENCE [LARGE SCALE GENOMIC DNA]</scope>
    <source>
        <strain evidence="4 5">KCTC 42508</strain>
    </source>
</reference>
<dbReference type="SUPFAM" id="SSF55729">
    <property type="entry name" value="Acyl-CoA N-acyltransferases (Nat)"/>
    <property type="match status" value="1"/>
</dbReference>
<dbReference type="EMBL" id="VUOE01000002">
    <property type="protein sequence ID" value="KAA2217077.1"/>
    <property type="molecule type" value="Genomic_DNA"/>
</dbReference>
<dbReference type="InterPro" id="IPR016181">
    <property type="entry name" value="Acyl_CoA_acyltransferase"/>
</dbReference>
<dbReference type="Pfam" id="PF00583">
    <property type="entry name" value="Acetyltransf_1"/>
    <property type="match status" value="1"/>
</dbReference>
<dbReference type="AlphaFoldDB" id="A0A5B2TR39"/>
<dbReference type="PROSITE" id="PS51186">
    <property type="entry name" value="GNAT"/>
    <property type="match status" value="1"/>
</dbReference>
<organism evidence="4 5">
    <name type="scientific">Maribacter flavus</name>
    <dbReference type="NCBI Taxonomy" id="1658664"/>
    <lineage>
        <taxon>Bacteria</taxon>
        <taxon>Pseudomonadati</taxon>
        <taxon>Bacteroidota</taxon>
        <taxon>Flavobacteriia</taxon>
        <taxon>Flavobacteriales</taxon>
        <taxon>Flavobacteriaceae</taxon>
        <taxon>Maribacter</taxon>
    </lineage>
</organism>
<gene>
    <name evidence="4" type="ORF">F0361_13960</name>
</gene>
<dbReference type="CDD" id="cd04301">
    <property type="entry name" value="NAT_SF"/>
    <property type="match status" value="1"/>
</dbReference>
<dbReference type="PANTHER" id="PTHR43877">
    <property type="entry name" value="AMINOALKYLPHOSPHONATE N-ACETYLTRANSFERASE-RELATED-RELATED"/>
    <property type="match status" value="1"/>
</dbReference>
<evidence type="ECO:0000313" key="4">
    <source>
        <dbReference type="EMBL" id="KAA2217077.1"/>
    </source>
</evidence>
<dbReference type="Proteomes" id="UP000323188">
    <property type="component" value="Unassembled WGS sequence"/>
</dbReference>
<dbReference type="GO" id="GO:0016747">
    <property type="term" value="F:acyltransferase activity, transferring groups other than amino-acyl groups"/>
    <property type="evidence" value="ECO:0007669"/>
    <property type="project" value="InterPro"/>
</dbReference>
<keyword evidence="2" id="KW-0012">Acyltransferase</keyword>
<sequence length="152" mass="17075">MKEELLRTESGNQAFKKLVQLLDADLANRDGEDTLFYSQFNGITQLQHCIVYFKDGAAIGCGAFKKFADHSVEIKRMYVLPEHRSKGIASKVLEALEAWALELGNTQCVLETGLRQPEAISLYKKSGYEVTANYPPYEGIENSVCFKKKIGF</sequence>
<feature type="domain" description="N-acetyltransferase" evidence="3">
    <location>
        <begin position="4"/>
        <end position="151"/>
    </location>
</feature>
<dbReference type="PANTHER" id="PTHR43877:SF2">
    <property type="entry name" value="AMINOALKYLPHOSPHONATE N-ACETYLTRANSFERASE-RELATED"/>
    <property type="match status" value="1"/>
</dbReference>
<accession>A0A5B2TR39</accession>
<comment type="caution">
    <text evidence="4">The sequence shown here is derived from an EMBL/GenBank/DDBJ whole genome shotgun (WGS) entry which is preliminary data.</text>
</comment>
<dbReference type="InterPro" id="IPR050832">
    <property type="entry name" value="Bact_Acetyltransf"/>
</dbReference>
<evidence type="ECO:0000256" key="2">
    <source>
        <dbReference type="ARBA" id="ARBA00023315"/>
    </source>
</evidence>
<dbReference type="InterPro" id="IPR000182">
    <property type="entry name" value="GNAT_dom"/>
</dbReference>
<evidence type="ECO:0000259" key="3">
    <source>
        <dbReference type="PROSITE" id="PS51186"/>
    </source>
</evidence>
<dbReference type="Gene3D" id="3.40.630.30">
    <property type="match status" value="1"/>
</dbReference>
<protein>
    <submittedName>
        <fullName evidence="4">GNAT family N-acetyltransferase</fullName>
    </submittedName>
</protein>
<evidence type="ECO:0000313" key="5">
    <source>
        <dbReference type="Proteomes" id="UP000323188"/>
    </source>
</evidence>
<dbReference type="RefSeq" id="WP_154919433.1">
    <property type="nucleotide sequence ID" value="NZ_VUOE01000002.1"/>
</dbReference>
<proteinExistence type="predicted"/>
<keyword evidence="1 4" id="KW-0808">Transferase</keyword>
<name>A0A5B2TR39_9FLAO</name>